<evidence type="ECO:0000313" key="2">
    <source>
        <dbReference type="EMBL" id="SVC13387.1"/>
    </source>
</evidence>
<gene>
    <name evidence="2" type="ORF">METZ01_LOCUS266241</name>
</gene>
<accession>A0A382JQU8</accession>
<dbReference type="AlphaFoldDB" id="A0A382JQU8"/>
<feature type="region of interest" description="Disordered" evidence="1">
    <location>
        <begin position="1"/>
        <end position="23"/>
    </location>
</feature>
<feature type="compositionally biased region" description="Polar residues" evidence="1">
    <location>
        <begin position="1"/>
        <end position="20"/>
    </location>
</feature>
<proteinExistence type="predicted"/>
<reference evidence="2" key="1">
    <citation type="submission" date="2018-05" db="EMBL/GenBank/DDBJ databases">
        <authorList>
            <person name="Lanie J.A."/>
            <person name="Ng W.-L."/>
            <person name="Kazmierczak K.M."/>
            <person name="Andrzejewski T.M."/>
            <person name="Davidsen T.M."/>
            <person name="Wayne K.J."/>
            <person name="Tettelin H."/>
            <person name="Glass J.I."/>
            <person name="Rusch D."/>
            <person name="Podicherti R."/>
            <person name="Tsui H.-C.T."/>
            <person name="Winkler M.E."/>
        </authorList>
    </citation>
    <scope>NUCLEOTIDE SEQUENCE</scope>
</reference>
<organism evidence="2">
    <name type="scientific">marine metagenome</name>
    <dbReference type="NCBI Taxonomy" id="408172"/>
    <lineage>
        <taxon>unclassified sequences</taxon>
        <taxon>metagenomes</taxon>
        <taxon>ecological metagenomes</taxon>
    </lineage>
</organism>
<name>A0A382JQU8_9ZZZZ</name>
<sequence>WPTPTTQDNPQVQGIGSRGTTLGGAVRMKEDTSGPMNPTFLEWLMGYPIGWTELGS</sequence>
<feature type="non-terminal residue" evidence="2">
    <location>
        <position position="1"/>
    </location>
</feature>
<protein>
    <submittedName>
        <fullName evidence="2">Uncharacterized protein</fullName>
    </submittedName>
</protein>
<evidence type="ECO:0000256" key="1">
    <source>
        <dbReference type="SAM" id="MobiDB-lite"/>
    </source>
</evidence>
<dbReference type="EMBL" id="UINC01075321">
    <property type="protein sequence ID" value="SVC13387.1"/>
    <property type="molecule type" value="Genomic_DNA"/>
</dbReference>